<proteinExistence type="predicted"/>
<evidence type="ECO:0000313" key="1">
    <source>
        <dbReference type="EMBL" id="HIQ63113.1"/>
    </source>
</evidence>
<reference evidence="1" key="1">
    <citation type="submission" date="2020-10" db="EMBL/GenBank/DDBJ databases">
        <authorList>
            <person name="Gilroy R."/>
        </authorList>
    </citation>
    <scope>NUCLEOTIDE SEQUENCE</scope>
    <source>
        <strain evidence="1">ChiHile30-977</strain>
    </source>
</reference>
<reference evidence="1" key="2">
    <citation type="journal article" date="2021" name="PeerJ">
        <title>Extensive microbial diversity within the chicken gut microbiome revealed by metagenomics and culture.</title>
        <authorList>
            <person name="Gilroy R."/>
            <person name="Ravi A."/>
            <person name="Getino M."/>
            <person name="Pursley I."/>
            <person name="Horton D.L."/>
            <person name="Alikhan N.F."/>
            <person name="Baker D."/>
            <person name="Gharbi K."/>
            <person name="Hall N."/>
            <person name="Watson M."/>
            <person name="Adriaenssens E.M."/>
            <person name="Foster-Nyarko E."/>
            <person name="Jarju S."/>
            <person name="Secka A."/>
            <person name="Antonio M."/>
            <person name="Oren A."/>
            <person name="Chaudhuri R.R."/>
            <person name="La Ragione R."/>
            <person name="Hildebrand F."/>
            <person name="Pallen M.J."/>
        </authorList>
    </citation>
    <scope>NUCLEOTIDE SEQUENCE</scope>
    <source>
        <strain evidence="1">ChiHile30-977</strain>
    </source>
</reference>
<sequence length="206" mass="22223">MLRQPPVFYCQLDYEHVPYPSPVGVANGNIANNGCGVCCASMLAENLLGVSFPPEESASLAKACGAREGFGTDLYIYAPAFARHVGLRTRCTTDPEEALAFLRAGRGRVIANVRGDRPEDGYTGVFSSGGHYIVLAGAQGDIVRVWDPMYRPGSGRYDIPGRAGKVRTQGSDAYAGFSVIREDCRGRPYFLFWQAASCAEPDEGRA</sequence>
<dbReference type="Gene3D" id="3.90.70.10">
    <property type="entry name" value="Cysteine proteinases"/>
    <property type="match status" value="1"/>
</dbReference>
<accession>A0A9D0YW73</accession>
<evidence type="ECO:0000313" key="2">
    <source>
        <dbReference type="Proteomes" id="UP000886819"/>
    </source>
</evidence>
<gene>
    <name evidence="1" type="ORF">IAA66_05940</name>
</gene>
<name>A0A9D0YW73_9FIRM</name>
<organism evidence="1 2">
    <name type="scientific">Candidatus Avichristensenella intestinipullorum</name>
    <dbReference type="NCBI Taxonomy" id="2840693"/>
    <lineage>
        <taxon>Bacteria</taxon>
        <taxon>Bacillati</taxon>
        <taxon>Bacillota</taxon>
        <taxon>Clostridia</taxon>
        <taxon>Candidatus Avichristensenella</taxon>
    </lineage>
</organism>
<dbReference type="Proteomes" id="UP000886819">
    <property type="component" value="Unassembled WGS sequence"/>
</dbReference>
<evidence type="ECO:0008006" key="3">
    <source>
        <dbReference type="Google" id="ProtNLM"/>
    </source>
</evidence>
<dbReference type="EMBL" id="DVFI01000090">
    <property type="protein sequence ID" value="HIQ63113.1"/>
    <property type="molecule type" value="Genomic_DNA"/>
</dbReference>
<dbReference type="AlphaFoldDB" id="A0A9D0YW73"/>
<comment type="caution">
    <text evidence="1">The sequence shown here is derived from an EMBL/GenBank/DDBJ whole genome shotgun (WGS) entry which is preliminary data.</text>
</comment>
<protein>
    <recommendedName>
        <fullName evidence="3">Peptidase C39-like domain-containing protein</fullName>
    </recommendedName>
</protein>